<organism evidence="3 4">
    <name type="scientific">Chlorella ohadii</name>
    <dbReference type="NCBI Taxonomy" id="2649997"/>
    <lineage>
        <taxon>Eukaryota</taxon>
        <taxon>Viridiplantae</taxon>
        <taxon>Chlorophyta</taxon>
        <taxon>core chlorophytes</taxon>
        <taxon>Trebouxiophyceae</taxon>
        <taxon>Chlorellales</taxon>
        <taxon>Chlorellaceae</taxon>
        <taxon>Chlorella clade</taxon>
        <taxon>Chlorella</taxon>
    </lineage>
</organism>
<dbReference type="EMBL" id="JADXDR010000064">
    <property type="protein sequence ID" value="KAI7841365.1"/>
    <property type="molecule type" value="Genomic_DNA"/>
</dbReference>
<dbReference type="InterPro" id="IPR000210">
    <property type="entry name" value="BTB/POZ_dom"/>
</dbReference>
<dbReference type="PROSITE" id="PS50097">
    <property type="entry name" value="BTB"/>
    <property type="match status" value="1"/>
</dbReference>
<sequence length="319" mass="33484">MPTNLCFEPAGLWDLSLLTADAVQLRLHKAIVASRCKVFAAMFADTASAGGSAGAPLPVEETFAQLRPLLSHLYPDAPIIEPGSTEVDSCGTADSAGPPLEPWQPAMSPASLHTALQAARKYDCRTLLEACDALMADDNKFQLALGRQDCSGAVPLSQASCMCPGRCSLTPAFDVALSCHPTPPAHARSPVPRGGELISTLALAYSFGLPKAAERCRRQLLNSLAQLPDQLGSADAQARALGALADLPAGVQTATLLMELLVQAGIHAANAQQLERDVCYLRNRCDGYSTAVATHVREFCGASGIRAAINTHVNAACQK</sequence>
<name>A0AAD5DST2_9CHLO</name>
<dbReference type="Pfam" id="PF00651">
    <property type="entry name" value="BTB"/>
    <property type="match status" value="1"/>
</dbReference>
<evidence type="ECO:0000259" key="2">
    <source>
        <dbReference type="PROSITE" id="PS50097"/>
    </source>
</evidence>
<reference evidence="3" key="1">
    <citation type="submission" date="2020-11" db="EMBL/GenBank/DDBJ databases">
        <title>Chlorella ohadii genome sequencing and assembly.</title>
        <authorList>
            <person name="Murik O."/>
            <person name="Treves H."/>
            <person name="Kedem I."/>
            <person name="Shotland Y."/>
            <person name="Kaplan A."/>
        </authorList>
    </citation>
    <scope>NUCLEOTIDE SEQUENCE</scope>
    <source>
        <strain evidence="3">1</strain>
    </source>
</reference>
<dbReference type="InterPro" id="IPR011333">
    <property type="entry name" value="SKP1/BTB/POZ_sf"/>
</dbReference>
<dbReference type="SUPFAM" id="SSF54695">
    <property type="entry name" value="POZ domain"/>
    <property type="match status" value="1"/>
</dbReference>
<keyword evidence="4" id="KW-1185">Reference proteome</keyword>
<dbReference type="Proteomes" id="UP001205105">
    <property type="component" value="Unassembled WGS sequence"/>
</dbReference>
<feature type="domain" description="BTB" evidence="2">
    <location>
        <begin position="13"/>
        <end position="82"/>
    </location>
</feature>
<dbReference type="Gene3D" id="3.30.710.10">
    <property type="entry name" value="Potassium Channel Kv1.1, Chain A"/>
    <property type="match status" value="1"/>
</dbReference>
<comment type="caution">
    <text evidence="3">The sequence shown here is derived from an EMBL/GenBank/DDBJ whole genome shotgun (WGS) entry which is preliminary data.</text>
</comment>
<dbReference type="AlphaFoldDB" id="A0AAD5DST2"/>
<evidence type="ECO:0000256" key="1">
    <source>
        <dbReference type="ARBA" id="ARBA00004906"/>
    </source>
</evidence>
<proteinExistence type="predicted"/>
<evidence type="ECO:0000313" key="4">
    <source>
        <dbReference type="Proteomes" id="UP001205105"/>
    </source>
</evidence>
<accession>A0AAD5DST2</accession>
<evidence type="ECO:0000313" key="3">
    <source>
        <dbReference type="EMBL" id="KAI7841365.1"/>
    </source>
</evidence>
<protein>
    <recommendedName>
        <fullName evidence="2">BTB domain-containing protein</fullName>
    </recommendedName>
</protein>
<comment type="pathway">
    <text evidence="1">Protein modification; protein ubiquitination.</text>
</comment>
<gene>
    <name evidence="3" type="ORF">COHA_004983</name>
</gene>